<evidence type="ECO:0000313" key="3">
    <source>
        <dbReference type="EMBL" id="TWT78328.1"/>
    </source>
</evidence>
<accession>A0A5C5YTN5</accession>
<feature type="region of interest" description="Disordered" evidence="1">
    <location>
        <begin position="692"/>
        <end position="712"/>
    </location>
</feature>
<dbReference type="Pfam" id="PF07691">
    <property type="entry name" value="PA14"/>
    <property type="match status" value="1"/>
</dbReference>
<dbReference type="GO" id="GO:0004065">
    <property type="term" value="F:arylsulfatase activity"/>
    <property type="evidence" value="ECO:0007669"/>
    <property type="project" value="UniProtKB-EC"/>
</dbReference>
<dbReference type="SUPFAM" id="SSF56988">
    <property type="entry name" value="Anthrax protective antigen"/>
    <property type="match status" value="1"/>
</dbReference>
<dbReference type="Pfam" id="PF00884">
    <property type="entry name" value="Sulfatase"/>
    <property type="match status" value="1"/>
</dbReference>
<sequence length="712" mass="78690">MYSISPLIGFRSAKLFGMLAVLSLAQACVLSGVAFAEPPSRPNILFVLADDLGIGDVGVFWQNARSEAGDAAAPWHRTPHFDALARGGLQLRQHYCSAPVCAPSRASFLLGVHQGHANVRDNQFDKALEDNHTVASVLKQAGYATACIGKWGLQGKRSKAATNGWPGHPMNRGFEYYFGYIGHGHGHKHYPKEDGKPLYDGTQEVSAEFDGCYTTDLFTARTKKWIGDHCDSNSDQPFFLYLAFDTPHAILQLPPGPFPPGGGRTGGVQWLGEPGQMINTAGGEPDTYCHPDYVSATWDHDNDASTPEQPWPDVYQRYATDVRRIDDCVGDLMQFLRDLELEHNTLVVFTSDNGPSKESYLEEPYKPTFFDSYGPHDGIKRDLWEGGIRVGALVHWPAGVPAGRVSDQPCAFWDWMPTFADIAGVPTPARSDGVSLTPTLRGAGNQPPPLTYIEYAQGGKTPGYDEFTPEHQGRRRRQMQAIRVGDLMGVRYNIESHADPFEIYDVVTDPQQTKNLADQPEFEAVQRQISDRVLRVRRPNTSARRPYDNELVPPVHPACVEPGLQWRGYQESFPWVARLEELQPSVSGRTRRPNLAEVLGEAATGALFQGFIDAPVDGEYIFHLTTDGGALLRIHEAVVVDADFGYQPGAEASGAIRLQAGKHPMRLYYRSGPAGDRALDFEWSSDRMPRQKVPAEALFSDDNAAEKPQKRG</sequence>
<organism evidence="3 4">
    <name type="scientific">Posidoniimonas polymericola</name>
    <dbReference type="NCBI Taxonomy" id="2528002"/>
    <lineage>
        <taxon>Bacteria</taxon>
        <taxon>Pseudomonadati</taxon>
        <taxon>Planctomycetota</taxon>
        <taxon>Planctomycetia</taxon>
        <taxon>Pirellulales</taxon>
        <taxon>Lacipirellulaceae</taxon>
        <taxon>Posidoniimonas</taxon>
    </lineage>
</organism>
<dbReference type="InterPro" id="IPR037524">
    <property type="entry name" value="PA14/GLEYA"/>
</dbReference>
<keyword evidence="3" id="KW-0378">Hydrolase</keyword>
<comment type="caution">
    <text evidence="3">The sequence shown here is derived from an EMBL/GenBank/DDBJ whole genome shotgun (WGS) entry which is preliminary data.</text>
</comment>
<keyword evidence="4" id="KW-1185">Reference proteome</keyword>
<name>A0A5C5YTN5_9BACT</name>
<gene>
    <name evidence="3" type="primary">atsA_11</name>
    <name evidence="3" type="ORF">Pla123a_11190</name>
</gene>
<dbReference type="OrthoDB" id="9783154at2"/>
<dbReference type="Proteomes" id="UP000318478">
    <property type="component" value="Unassembled WGS sequence"/>
</dbReference>
<proteinExistence type="predicted"/>
<dbReference type="EC" id="3.1.6.1" evidence="3"/>
<dbReference type="InterPro" id="IPR000917">
    <property type="entry name" value="Sulfatase_N"/>
</dbReference>
<evidence type="ECO:0000259" key="2">
    <source>
        <dbReference type="PROSITE" id="PS51820"/>
    </source>
</evidence>
<dbReference type="SUPFAM" id="SSF53649">
    <property type="entry name" value="Alkaline phosphatase-like"/>
    <property type="match status" value="1"/>
</dbReference>
<dbReference type="PANTHER" id="PTHR43751">
    <property type="entry name" value="SULFATASE"/>
    <property type="match status" value="1"/>
</dbReference>
<evidence type="ECO:0000256" key="1">
    <source>
        <dbReference type="SAM" id="MobiDB-lite"/>
    </source>
</evidence>
<dbReference type="PANTHER" id="PTHR43751:SF3">
    <property type="entry name" value="SULFATASE N-TERMINAL DOMAIN-CONTAINING PROTEIN"/>
    <property type="match status" value="1"/>
</dbReference>
<reference evidence="3 4" key="1">
    <citation type="submission" date="2019-02" db="EMBL/GenBank/DDBJ databases">
        <title>Deep-cultivation of Planctomycetes and their phenomic and genomic characterization uncovers novel biology.</title>
        <authorList>
            <person name="Wiegand S."/>
            <person name="Jogler M."/>
            <person name="Boedeker C."/>
            <person name="Pinto D."/>
            <person name="Vollmers J."/>
            <person name="Rivas-Marin E."/>
            <person name="Kohn T."/>
            <person name="Peeters S.H."/>
            <person name="Heuer A."/>
            <person name="Rast P."/>
            <person name="Oberbeckmann S."/>
            <person name="Bunk B."/>
            <person name="Jeske O."/>
            <person name="Meyerdierks A."/>
            <person name="Storesund J.E."/>
            <person name="Kallscheuer N."/>
            <person name="Luecker S."/>
            <person name="Lage O.M."/>
            <person name="Pohl T."/>
            <person name="Merkel B.J."/>
            <person name="Hornburger P."/>
            <person name="Mueller R.-W."/>
            <person name="Bruemmer F."/>
            <person name="Labrenz M."/>
            <person name="Spormann A.M."/>
            <person name="Op Den Camp H."/>
            <person name="Overmann J."/>
            <person name="Amann R."/>
            <person name="Jetten M.S.M."/>
            <person name="Mascher T."/>
            <person name="Medema M.H."/>
            <person name="Devos D.P."/>
            <person name="Kaster A.-K."/>
            <person name="Ovreas L."/>
            <person name="Rohde M."/>
            <person name="Galperin M.Y."/>
            <person name="Jogler C."/>
        </authorList>
    </citation>
    <scope>NUCLEOTIDE SEQUENCE [LARGE SCALE GENOMIC DNA]</scope>
    <source>
        <strain evidence="3 4">Pla123a</strain>
    </source>
</reference>
<dbReference type="SMART" id="SM00758">
    <property type="entry name" value="PA14"/>
    <property type="match status" value="1"/>
</dbReference>
<dbReference type="EMBL" id="SJPO01000002">
    <property type="protein sequence ID" value="TWT78328.1"/>
    <property type="molecule type" value="Genomic_DNA"/>
</dbReference>
<dbReference type="InterPro" id="IPR011658">
    <property type="entry name" value="PA14_dom"/>
</dbReference>
<dbReference type="InterPro" id="IPR017850">
    <property type="entry name" value="Alkaline_phosphatase_core_sf"/>
</dbReference>
<dbReference type="Gene3D" id="3.90.182.10">
    <property type="entry name" value="Toxin - Anthrax Protective Antigen,domain 1"/>
    <property type="match status" value="1"/>
</dbReference>
<dbReference type="AlphaFoldDB" id="A0A5C5YTN5"/>
<dbReference type="Gene3D" id="3.40.720.10">
    <property type="entry name" value="Alkaline Phosphatase, subunit A"/>
    <property type="match status" value="1"/>
</dbReference>
<dbReference type="PROSITE" id="PS51820">
    <property type="entry name" value="PA14"/>
    <property type="match status" value="1"/>
</dbReference>
<feature type="domain" description="PA14" evidence="2">
    <location>
        <begin position="559"/>
        <end position="697"/>
    </location>
</feature>
<dbReference type="InterPro" id="IPR052701">
    <property type="entry name" value="GAG_Ulvan_Degrading_Sulfatases"/>
</dbReference>
<protein>
    <submittedName>
        <fullName evidence="3">Arylsulfatase</fullName>
        <ecNumber evidence="3">3.1.6.1</ecNumber>
    </submittedName>
</protein>
<evidence type="ECO:0000313" key="4">
    <source>
        <dbReference type="Proteomes" id="UP000318478"/>
    </source>
</evidence>